<reference evidence="3 4" key="1">
    <citation type="submission" date="2023-08" db="EMBL/GenBank/DDBJ databases">
        <title>Transcriptome Analysis of Halomonas alkalicola CICC 11012s to Identify the Genes Involved in Alkaline Tolerances.</title>
        <authorList>
            <person name="Zhai L."/>
        </authorList>
    </citation>
    <scope>NUCLEOTIDE SEQUENCE [LARGE SCALE GENOMIC DNA]</scope>
    <source>
        <strain evidence="3 4">CICC 11012s</strain>
    </source>
</reference>
<proteinExistence type="inferred from homology"/>
<evidence type="ECO:0000313" key="4">
    <source>
        <dbReference type="Proteomes" id="UP001235344"/>
    </source>
</evidence>
<organism evidence="3 4">
    <name type="scientific">Halomonas alkalicola</name>
    <dbReference type="NCBI Taxonomy" id="1930622"/>
    <lineage>
        <taxon>Bacteria</taxon>
        <taxon>Pseudomonadati</taxon>
        <taxon>Pseudomonadota</taxon>
        <taxon>Gammaproteobacteria</taxon>
        <taxon>Oceanospirillales</taxon>
        <taxon>Halomonadaceae</taxon>
        <taxon>Halomonas</taxon>
    </lineage>
</organism>
<feature type="transmembrane region" description="Helical" evidence="2">
    <location>
        <begin position="6"/>
        <end position="29"/>
    </location>
</feature>
<protein>
    <submittedName>
        <fullName evidence="3">Metal ABC transporter permease</fullName>
    </submittedName>
</protein>
<keyword evidence="2" id="KW-1133">Transmembrane helix</keyword>
<dbReference type="Proteomes" id="UP001235344">
    <property type="component" value="Chromosome"/>
</dbReference>
<dbReference type="RefSeq" id="WP_305502875.1">
    <property type="nucleotide sequence ID" value="NZ_CP131913.1"/>
</dbReference>
<comment type="similarity">
    <text evidence="1">Belongs to the ABC-3 integral membrane protein family.</text>
</comment>
<keyword evidence="2" id="KW-0472">Membrane</keyword>
<keyword evidence="4" id="KW-1185">Reference proteome</keyword>
<sequence length="264" mass="28147">MPPDLLWLPLLAGTGMTLLLALAGVGLFLKGSAWQALALSQWAAVGGVAASALTWPVLPLALGVSGGMMWLLRLQRQGEHAALASFLAGLALVTLLAANAPQASLAAARWAEGQLYFVAPTDAWAVVGLTLLSLPLLRPLKRIWLRSQLLPNLASWAVPGLPMRLAEAAWLVAVIVMGAMVFGVPAALSTLLFPAWISALRARHLQHWLLHAVLLALASFMLAWWLSLWLDQPFAPVLIVTHAAAGITLWALRSVPSSTRRSTP</sequence>
<gene>
    <name evidence="3" type="ORF">B6N23_06165</name>
</gene>
<keyword evidence="1 2" id="KW-0812">Transmembrane</keyword>
<dbReference type="InterPro" id="IPR001626">
    <property type="entry name" value="ABC_TroCD"/>
</dbReference>
<feature type="transmembrane region" description="Helical" evidence="2">
    <location>
        <begin position="168"/>
        <end position="196"/>
    </location>
</feature>
<name>A0ABY9H7L4_9GAMM</name>
<comment type="subcellular location">
    <subcellularLocation>
        <location evidence="1">Cell membrane</location>
        <topology evidence="1">Multi-pass membrane protein</topology>
    </subcellularLocation>
</comment>
<evidence type="ECO:0000256" key="2">
    <source>
        <dbReference type="SAM" id="Phobius"/>
    </source>
</evidence>
<keyword evidence="1" id="KW-0813">Transport</keyword>
<feature type="transmembrane region" description="Helical" evidence="2">
    <location>
        <begin position="115"/>
        <end position="137"/>
    </location>
</feature>
<feature type="transmembrane region" description="Helical" evidence="2">
    <location>
        <begin position="208"/>
        <end position="227"/>
    </location>
</feature>
<dbReference type="EMBL" id="CP131913">
    <property type="protein sequence ID" value="WLI74482.1"/>
    <property type="molecule type" value="Genomic_DNA"/>
</dbReference>
<feature type="transmembrane region" description="Helical" evidence="2">
    <location>
        <begin position="233"/>
        <end position="252"/>
    </location>
</feature>
<dbReference type="Pfam" id="PF00950">
    <property type="entry name" value="ABC-3"/>
    <property type="match status" value="1"/>
</dbReference>
<evidence type="ECO:0000256" key="1">
    <source>
        <dbReference type="RuleBase" id="RU003943"/>
    </source>
</evidence>
<evidence type="ECO:0000313" key="3">
    <source>
        <dbReference type="EMBL" id="WLI74482.1"/>
    </source>
</evidence>
<accession>A0ABY9H7L4</accession>
<feature type="transmembrane region" description="Helical" evidence="2">
    <location>
        <begin position="82"/>
        <end position="103"/>
    </location>
</feature>